<evidence type="ECO:0000256" key="8">
    <source>
        <dbReference type="ARBA" id="ARBA00022840"/>
    </source>
</evidence>
<dbReference type="EMBL" id="CAFB01000042">
    <property type="protein sequence ID" value="CCD29506.1"/>
    <property type="molecule type" value="Genomic_DNA"/>
</dbReference>
<evidence type="ECO:0000256" key="3">
    <source>
        <dbReference type="ARBA" id="ARBA00013253"/>
    </source>
</evidence>
<protein>
    <recommendedName>
        <fullName evidence="4">2-amino-4-hydroxy-6-hydroxymethyldihydropteridine pyrophosphokinase</fullName>
        <ecNumber evidence="3">2.7.6.3</ecNumber>
    </recommendedName>
    <alternativeName>
        <fullName evidence="11">6-hydroxymethyl-7,8-dihydropterin pyrophosphokinase</fullName>
    </alternativeName>
    <alternativeName>
        <fullName evidence="12">7,8-dihydro-6-hydroxymethylpterin-pyrophosphokinase</fullName>
    </alternativeName>
</protein>
<evidence type="ECO:0000256" key="11">
    <source>
        <dbReference type="ARBA" id="ARBA00029766"/>
    </source>
</evidence>
<comment type="pathway">
    <text evidence="1">Cofactor biosynthesis; tetrahydrofolate biosynthesis; 2-amino-4-hydroxy-6-hydroxymethyl-7,8-dihydropteridine diphosphate from 7,8-dihydroneopterin triphosphate: step 4/4.</text>
</comment>
<dbReference type="InterPro" id="IPR035907">
    <property type="entry name" value="Hppk_sf"/>
</dbReference>
<dbReference type="GO" id="GO:0016301">
    <property type="term" value="F:kinase activity"/>
    <property type="evidence" value="ECO:0007669"/>
    <property type="project" value="UniProtKB-KW"/>
</dbReference>
<evidence type="ECO:0000259" key="13">
    <source>
        <dbReference type="Pfam" id="PF01288"/>
    </source>
</evidence>
<keyword evidence="8" id="KW-0067">ATP-binding</keyword>
<comment type="similarity">
    <text evidence="2">Belongs to the HPPK family.</text>
</comment>
<reference evidence="14 15" key="1">
    <citation type="submission" date="2011-08" db="EMBL/GenBank/DDBJ databases">
        <title>The genome of the obligate endobacterium of an arbuscular mycorrhizal fungus reveals an interphylum network of nutritional interactions.</title>
        <authorList>
            <person name="Ghignone S."/>
            <person name="Salvioli A."/>
            <person name="Anca I."/>
            <person name="Lumini E."/>
            <person name="Ortu G."/>
            <person name="Petiti L."/>
            <person name="Cruveiller S."/>
            <person name="Bianciotto V."/>
            <person name="Piffanelli P."/>
            <person name="Lanfranco L."/>
            <person name="Bonfante P."/>
        </authorList>
    </citation>
    <scope>NUCLEOTIDE SEQUENCE [LARGE SCALE GENOMIC DNA]</scope>
    <source>
        <strain evidence="14 15">BEG34</strain>
    </source>
</reference>
<evidence type="ECO:0000256" key="7">
    <source>
        <dbReference type="ARBA" id="ARBA00022777"/>
    </source>
</evidence>
<dbReference type="GO" id="GO:0046656">
    <property type="term" value="P:folic acid biosynthetic process"/>
    <property type="evidence" value="ECO:0007669"/>
    <property type="project" value="UniProtKB-KW"/>
</dbReference>
<dbReference type="Proteomes" id="UP000054051">
    <property type="component" value="Unassembled WGS sequence"/>
</dbReference>
<dbReference type="RefSeq" id="WP_006682695.1">
    <property type="nucleotide sequence ID" value="NZ_CAFB01000042.1"/>
</dbReference>
<dbReference type="STRING" id="1070319.CAGGBEG34_250008"/>
<keyword evidence="15" id="KW-1185">Reference proteome</keyword>
<evidence type="ECO:0000256" key="12">
    <source>
        <dbReference type="ARBA" id="ARBA00033413"/>
    </source>
</evidence>
<accession>G2J9Q9</accession>
<organism evidence="14 15">
    <name type="scientific">Candidatus Glomeribacter gigasporarum BEG34</name>
    <dbReference type="NCBI Taxonomy" id="1070319"/>
    <lineage>
        <taxon>Bacteria</taxon>
        <taxon>Pseudomonadati</taxon>
        <taxon>Pseudomonadota</taxon>
        <taxon>Betaproteobacteria</taxon>
        <taxon>Burkholderiales</taxon>
        <taxon>Burkholderiaceae</taxon>
        <taxon>Candidatus Glomeribacter</taxon>
    </lineage>
</organism>
<evidence type="ECO:0000313" key="15">
    <source>
        <dbReference type="Proteomes" id="UP000054051"/>
    </source>
</evidence>
<evidence type="ECO:0000313" key="14">
    <source>
        <dbReference type="EMBL" id="CCD29506.1"/>
    </source>
</evidence>
<evidence type="ECO:0000256" key="5">
    <source>
        <dbReference type="ARBA" id="ARBA00022679"/>
    </source>
</evidence>
<keyword evidence="6" id="KW-0547">Nucleotide-binding</keyword>
<evidence type="ECO:0000256" key="4">
    <source>
        <dbReference type="ARBA" id="ARBA00016218"/>
    </source>
</evidence>
<sequence>MTIAYLGLGANLGETLQTMQHAIASLAQRTGIAVRARSGFYRSAPVQADGPPYANCVVCVETSLEPRVLLRTTANIETQFGRTRPYPNAPRTLDIDLLLYGDACIDEADLTVPHPRLTERAFALAPLLELAPDIEIPRRGRAAEFLASVAAQQISRITETGMKAQGKSENAF</sequence>
<dbReference type="Pfam" id="PF01288">
    <property type="entry name" value="HPPK"/>
    <property type="match status" value="1"/>
</dbReference>
<evidence type="ECO:0000256" key="1">
    <source>
        <dbReference type="ARBA" id="ARBA00005051"/>
    </source>
</evidence>
<dbReference type="PANTHER" id="PTHR43071">
    <property type="entry name" value="2-AMINO-4-HYDROXY-6-HYDROXYMETHYLDIHYDROPTERIDINE PYROPHOSPHOKINASE"/>
    <property type="match status" value="1"/>
</dbReference>
<dbReference type="SUPFAM" id="SSF55083">
    <property type="entry name" value="6-hydroxymethyl-7,8-dihydropterin pyrophosphokinase, HPPK"/>
    <property type="match status" value="1"/>
</dbReference>
<dbReference type="OrthoDB" id="9808041at2"/>
<dbReference type="UniPathway" id="UPA00077">
    <property type="reaction ID" value="UER00155"/>
</dbReference>
<dbReference type="PANTHER" id="PTHR43071:SF1">
    <property type="entry name" value="2-AMINO-4-HYDROXY-6-HYDROXYMETHYLDIHYDROPTERIDINE PYROPHOSPHOKINASE"/>
    <property type="match status" value="1"/>
</dbReference>
<feature type="domain" description="7,8-dihydro-6-hydroxymethylpterin-pyrophosphokinase" evidence="13">
    <location>
        <begin position="5"/>
        <end position="132"/>
    </location>
</feature>
<keyword evidence="9" id="KW-0289">Folate biosynthesis</keyword>
<dbReference type="EC" id="2.7.6.3" evidence="3"/>
<keyword evidence="5 14" id="KW-0808">Transferase</keyword>
<dbReference type="CDD" id="cd00483">
    <property type="entry name" value="HPPK"/>
    <property type="match status" value="1"/>
</dbReference>
<comment type="caution">
    <text evidence="14">The sequence shown here is derived from an EMBL/GenBank/DDBJ whole genome shotgun (WGS) entry which is preliminary data.</text>
</comment>
<dbReference type="GO" id="GO:0003848">
    <property type="term" value="F:2-amino-4-hydroxy-6-hydroxymethyldihydropteridine diphosphokinase activity"/>
    <property type="evidence" value="ECO:0007669"/>
    <property type="project" value="UniProtKB-EC"/>
</dbReference>
<evidence type="ECO:0000256" key="2">
    <source>
        <dbReference type="ARBA" id="ARBA00005810"/>
    </source>
</evidence>
<keyword evidence="7 14" id="KW-0418">Kinase</keyword>
<dbReference type="AlphaFoldDB" id="G2J9Q9"/>
<dbReference type="GO" id="GO:0046654">
    <property type="term" value="P:tetrahydrofolate biosynthetic process"/>
    <property type="evidence" value="ECO:0007669"/>
    <property type="project" value="UniProtKB-UniPathway"/>
</dbReference>
<name>G2J9Q9_9BURK</name>
<dbReference type="Gene3D" id="3.30.70.560">
    <property type="entry name" value="7,8-Dihydro-6-hydroxymethylpterin-pyrophosphokinase HPPK"/>
    <property type="match status" value="1"/>
</dbReference>
<proteinExistence type="inferred from homology"/>
<evidence type="ECO:0000256" key="9">
    <source>
        <dbReference type="ARBA" id="ARBA00022909"/>
    </source>
</evidence>
<gene>
    <name evidence="14" type="primary">folK</name>
    <name evidence="14" type="ORF">CAGGBEG34_250008</name>
</gene>
<comment type="function">
    <text evidence="10">Catalyzes the transfer of pyrophosphate from adenosine triphosphate (ATP) to 6-hydroxymethyl-7,8-dihydropterin, an enzymatic step in folate biosynthesis pathway.</text>
</comment>
<dbReference type="InterPro" id="IPR000550">
    <property type="entry name" value="Hppk"/>
</dbReference>
<dbReference type="eggNOG" id="COG0801">
    <property type="taxonomic scope" value="Bacteria"/>
</dbReference>
<dbReference type="GO" id="GO:0005524">
    <property type="term" value="F:ATP binding"/>
    <property type="evidence" value="ECO:0007669"/>
    <property type="project" value="UniProtKB-KW"/>
</dbReference>
<dbReference type="NCBIfam" id="TIGR01498">
    <property type="entry name" value="folK"/>
    <property type="match status" value="1"/>
</dbReference>
<evidence type="ECO:0000256" key="10">
    <source>
        <dbReference type="ARBA" id="ARBA00029409"/>
    </source>
</evidence>
<evidence type="ECO:0000256" key="6">
    <source>
        <dbReference type="ARBA" id="ARBA00022741"/>
    </source>
</evidence>